<dbReference type="GO" id="GO:0006289">
    <property type="term" value="P:nucleotide-excision repair"/>
    <property type="evidence" value="ECO:0007669"/>
    <property type="project" value="UniProtKB-UniRule"/>
</dbReference>
<dbReference type="GO" id="GO:0005737">
    <property type="term" value="C:cytoplasm"/>
    <property type="evidence" value="ECO:0007669"/>
    <property type="project" value="UniProtKB-SubCell"/>
</dbReference>
<dbReference type="InterPro" id="IPR036876">
    <property type="entry name" value="UVR_dom_sf"/>
</dbReference>
<dbReference type="GO" id="GO:0009381">
    <property type="term" value="F:excinuclease ABC activity"/>
    <property type="evidence" value="ECO:0007669"/>
    <property type="project" value="UniProtKB-UniRule"/>
</dbReference>
<keyword evidence="5 13" id="KW-0227">DNA damage</keyword>
<comment type="domain">
    <text evidence="13">The beta-hairpin motif is involved in DNA binding.</text>
</comment>
<evidence type="ECO:0000256" key="14">
    <source>
        <dbReference type="RuleBase" id="RU003587"/>
    </source>
</evidence>
<dbReference type="Pfam" id="PF12344">
    <property type="entry name" value="UvrB"/>
    <property type="match status" value="1"/>
</dbReference>
<evidence type="ECO:0000259" key="15">
    <source>
        <dbReference type="PROSITE" id="PS50151"/>
    </source>
</evidence>
<organism evidence="18 19">
    <name type="scientific">Luteibaculum oceani</name>
    <dbReference type="NCBI Taxonomy" id="1294296"/>
    <lineage>
        <taxon>Bacteria</taxon>
        <taxon>Pseudomonadati</taxon>
        <taxon>Bacteroidota</taxon>
        <taxon>Flavobacteriia</taxon>
        <taxon>Flavobacteriales</taxon>
        <taxon>Luteibaculaceae</taxon>
        <taxon>Luteibaculum</taxon>
    </lineage>
</organism>
<dbReference type="Pfam" id="PF02151">
    <property type="entry name" value="UVR"/>
    <property type="match status" value="1"/>
</dbReference>
<evidence type="ECO:0000256" key="3">
    <source>
        <dbReference type="ARBA" id="ARBA00022490"/>
    </source>
</evidence>
<dbReference type="Gene3D" id="3.40.50.300">
    <property type="entry name" value="P-loop containing nucleotide triphosphate hydrolases"/>
    <property type="match status" value="3"/>
</dbReference>
<dbReference type="PANTHER" id="PTHR24029:SF0">
    <property type="entry name" value="UVRABC SYSTEM PROTEIN B"/>
    <property type="match status" value="1"/>
</dbReference>
<comment type="caution">
    <text evidence="18">The sequence shown here is derived from an EMBL/GenBank/DDBJ whole genome shotgun (WGS) entry which is preliminary data.</text>
</comment>
<keyword evidence="7 13" id="KW-0067">ATP-binding</keyword>
<dbReference type="Proteomes" id="UP000321168">
    <property type="component" value="Unassembled WGS sequence"/>
</dbReference>
<evidence type="ECO:0000256" key="8">
    <source>
        <dbReference type="ARBA" id="ARBA00022881"/>
    </source>
</evidence>
<dbReference type="PROSITE" id="PS51194">
    <property type="entry name" value="HELICASE_CTER"/>
    <property type="match status" value="1"/>
</dbReference>
<evidence type="ECO:0000256" key="1">
    <source>
        <dbReference type="ARBA" id="ARBA00004496"/>
    </source>
</evidence>
<sequence length="674" mass="76926">MSQEFKLVSEFQPTGDQPEAIKQLTRGVEDGVFAQTLLGATGTGKTFTIANVIANINKPVLVLSHNKTLAAQLYSEFKSFFPENLVEYFVSYYDYYQPEAYLPVTGTFIEKDLSINEEIEKMRLSATSALLSGRKDVIVVSSVSCIYGIGNPEEFHKSVIHIKKGQVISRNKFLFKLVESLYSRSPEELQRGQFRVKGDTVDIFLAYADHALRVLFWGDEIEEIQTINPESGERLNTFDEINIYPANIFVTGKDTLMMAQEEIAKDLKEQISFFKDIGKSEEAKRLEERVNFDLEMMRELGYCSGIENYSRYFDRRKPGDRPFCIIDYFPDDFLMVIDESHVTVPQIRAMYGGDRSRKVNLVDYGFRLPAAMDNRPLKFEEFEGLLNQIIYVSATPADYELELSEGVIVDQVIRPTGVLDPIIEIRPTENQIDDLIEEIRIRAEKDERILVTTLTKRMAEELNSYLGKLGIRGAYIHSDIDTLERIEILRQLRLGMFDVLIGVNLLREGLDLPEVSLVAILDADKEGFLRSERSLTQTAGRAARNINGLVIMYADKVTDSMERTIEETTRRREKQIEYNTLHGINPTPLNKAIQEGKGVTIKVNGKETKAYVENEELTLAADPVLKYASPDKIKKSIDATRKRMEKAAKEMDFMEAARLRDEMFALQKLLEENE</sequence>
<evidence type="ECO:0000259" key="16">
    <source>
        <dbReference type="PROSITE" id="PS51192"/>
    </source>
</evidence>
<dbReference type="NCBIfam" id="NF003673">
    <property type="entry name" value="PRK05298.1"/>
    <property type="match status" value="1"/>
</dbReference>
<gene>
    <name evidence="13 18" type="primary">uvrB</name>
    <name evidence="18" type="ORF">FRX97_09525</name>
</gene>
<dbReference type="SMART" id="SM00487">
    <property type="entry name" value="DEXDc"/>
    <property type="match status" value="1"/>
</dbReference>
<keyword evidence="3 13" id="KW-0963">Cytoplasm</keyword>
<proteinExistence type="inferred from homology"/>
<dbReference type="Pfam" id="PF17757">
    <property type="entry name" value="UvrB_inter"/>
    <property type="match status" value="1"/>
</dbReference>
<dbReference type="GO" id="GO:0016887">
    <property type="term" value="F:ATP hydrolysis activity"/>
    <property type="evidence" value="ECO:0007669"/>
    <property type="project" value="InterPro"/>
</dbReference>
<dbReference type="GO" id="GO:0003677">
    <property type="term" value="F:DNA binding"/>
    <property type="evidence" value="ECO:0007669"/>
    <property type="project" value="UniProtKB-UniRule"/>
</dbReference>
<evidence type="ECO:0000313" key="19">
    <source>
        <dbReference type="Proteomes" id="UP000321168"/>
    </source>
</evidence>
<dbReference type="Pfam" id="PF04851">
    <property type="entry name" value="ResIII"/>
    <property type="match status" value="1"/>
</dbReference>
<feature type="domain" description="Helicase ATP-binding" evidence="16">
    <location>
        <begin position="26"/>
        <end position="160"/>
    </location>
</feature>
<dbReference type="InterPro" id="IPR001650">
    <property type="entry name" value="Helicase_C-like"/>
</dbReference>
<dbReference type="AlphaFoldDB" id="A0A5C6UUP0"/>
<dbReference type="OrthoDB" id="9806651at2"/>
<evidence type="ECO:0000256" key="10">
    <source>
        <dbReference type="ARBA" id="ARBA00023236"/>
    </source>
</evidence>
<keyword evidence="10 13" id="KW-0742">SOS response</keyword>
<evidence type="ECO:0000256" key="11">
    <source>
        <dbReference type="ARBA" id="ARBA00026033"/>
    </source>
</evidence>
<dbReference type="PANTHER" id="PTHR24029">
    <property type="entry name" value="UVRABC SYSTEM PROTEIN B"/>
    <property type="match status" value="1"/>
</dbReference>
<dbReference type="NCBIfam" id="TIGR00631">
    <property type="entry name" value="uvrb"/>
    <property type="match status" value="1"/>
</dbReference>
<evidence type="ECO:0000256" key="6">
    <source>
        <dbReference type="ARBA" id="ARBA00022769"/>
    </source>
</evidence>
<comment type="subunit">
    <text evidence="11 13 14">Forms a heterotetramer with UvrA during the search for lesions. Interacts with UvrC in an incision complex.</text>
</comment>
<evidence type="ECO:0000256" key="2">
    <source>
        <dbReference type="ARBA" id="ARBA00008533"/>
    </source>
</evidence>
<comment type="subcellular location">
    <subcellularLocation>
        <location evidence="1 13 14">Cytoplasm</location>
    </subcellularLocation>
</comment>
<evidence type="ECO:0000313" key="18">
    <source>
        <dbReference type="EMBL" id="TXC77093.1"/>
    </source>
</evidence>
<feature type="binding site" evidence="13">
    <location>
        <begin position="39"/>
        <end position="46"/>
    </location>
    <ligand>
        <name>ATP</name>
        <dbReference type="ChEBI" id="CHEBI:30616"/>
    </ligand>
</feature>
<keyword evidence="8 13" id="KW-0267">Excision nuclease</keyword>
<dbReference type="SMART" id="SM00490">
    <property type="entry name" value="HELICc"/>
    <property type="match status" value="1"/>
</dbReference>
<protein>
    <recommendedName>
        <fullName evidence="12 13">UvrABC system protein B</fullName>
        <shortName evidence="13">Protein UvrB</shortName>
    </recommendedName>
    <alternativeName>
        <fullName evidence="13">Excinuclease ABC subunit B</fullName>
    </alternativeName>
</protein>
<evidence type="ECO:0000256" key="13">
    <source>
        <dbReference type="HAMAP-Rule" id="MF_00204"/>
    </source>
</evidence>
<dbReference type="CDD" id="cd18790">
    <property type="entry name" value="SF2_C_UvrB"/>
    <property type="match status" value="1"/>
</dbReference>
<keyword evidence="6 13" id="KW-0228">DNA excision</keyword>
<evidence type="ECO:0000259" key="17">
    <source>
        <dbReference type="PROSITE" id="PS51194"/>
    </source>
</evidence>
<evidence type="ECO:0000256" key="12">
    <source>
        <dbReference type="ARBA" id="ARBA00029504"/>
    </source>
</evidence>
<dbReference type="GO" id="GO:0005524">
    <property type="term" value="F:ATP binding"/>
    <property type="evidence" value="ECO:0007669"/>
    <property type="project" value="UniProtKB-UniRule"/>
</dbReference>
<dbReference type="InterPro" id="IPR004807">
    <property type="entry name" value="UvrB"/>
</dbReference>
<evidence type="ECO:0000256" key="7">
    <source>
        <dbReference type="ARBA" id="ARBA00022840"/>
    </source>
</evidence>
<dbReference type="InterPro" id="IPR041471">
    <property type="entry name" value="UvrB_inter"/>
</dbReference>
<evidence type="ECO:0000256" key="5">
    <source>
        <dbReference type="ARBA" id="ARBA00022763"/>
    </source>
</evidence>
<dbReference type="PROSITE" id="PS51192">
    <property type="entry name" value="HELICASE_ATP_BIND_1"/>
    <property type="match status" value="1"/>
</dbReference>
<dbReference type="InterPro" id="IPR006935">
    <property type="entry name" value="Helicase/UvrB_N"/>
</dbReference>
<evidence type="ECO:0000256" key="4">
    <source>
        <dbReference type="ARBA" id="ARBA00022741"/>
    </source>
</evidence>
<feature type="domain" description="UVR" evidence="15">
    <location>
        <begin position="634"/>
        <end position="669"/>
    </location>
</feature>
<dbReference type="RefSeq" id="WP_147014981.1">
    <property type="nucleotide sequence ID" value="NZ_VORB01000008.1"/>
</dbReference>
<reference evidence="18 19" key="1">
    <citation type="submission" date="2019-08" db="EMBL/GenBank/DDBJ databases">
        <title>Genome of Luteibaculum oceani JCM 18817.</title>
        <authorList>
            <person name="Bowman J.P."/>
        </authorList>
    </citation>
    <scope>NUCLEOTIDE SEQUENCE [LARGE SCALE GENOMIC DNA]</scope>
    <source>
        <strain evidence="18 19">JCM 18817</strain>
    </source>
</reference>
<comment type="similarity">
    <text evidence="2 13 14">Belongs to the UvrB family.</text>
</comment>
<keyword evidence="4 13" id="KW-0547">Nucleotide-binding</keyword>
<feature type="short sequence motif" description="Beta-hairpin" evidence="13">
    <location>
        <begin position="92"/>
        <end position="115"/>
    </location>
</feature>
<dbReference type="GO" id="GO:0009380">
    <property type="term" value="C:excinuclease repair complex"/>
    <property type="evidence" value="ECO:0007669"/>
    <property type="project" value="InterPro"/>
</dbReference>
<dbReference type="InterPro" id="IPR001943">
    <property type="entry name" value="UVR_dom"/>
</dbReference>
<dbReference type="CDD" id="cd17916">
    <property type="entry name" value="DEXHc_UvrB"/>
    <property type="match status" value="1"/>
</dbReference>
<dbReference type="InterPro" id="IPR024759">
    <property type="entry name" value="UvrB_YAD/RRR_dom"/>
</dbReference>
<dbReference type="PROSITE" id="PS50151">
    <property type="entry name" value="UVR"/>
    <property type="match status" value="1"/>
</dbReference>
<dbReference type="HAMAP" id="MF_00204">
    <property type="entry name" value="UvrB"/>
    <property type="match status" value="1"/>
</dbReference>
<dbReference type="InterPro" id="IPR027417">
    <property type="entry name" value="P-loop_NTPase"/>
</dbReference>
<dbReference type="SUPFAM" id="SSF52540">
    <property type="entry name" value="P-loop containing nucleoside triphosphate hydrolases"/>
    <property type="match status" value="2"/>
</dbReference>
<dbReference type="SUPFAM" id="SSF46600">
    <property type="entry name" value="C-terminal UvrC-binding domain of UvrB"/>
    <property type="match status" value="1"/>
</dbReference>
<feature type="domain" description="Helicase C-terminal" evidence="17">
    <location>
        <begin position="431"/>
        <end position="584"/>
    </location>
</feature>
<dbReference type="GO" id="GO:0009432">
    <property type="term" value="P:SOS response"/>
    <property type="evidence" value="ECO:0007669"/>
    <property type="project" value="UniProtKB-UniRule"/>
</dbReference>
<name>A0A5C6UUP0_9FLAO</name>
<evidence type="ECO:0000256" key="9">
    <source>
        <dbReference type="ARBA" id="ARBA00023204"/>
    </source>
</evidence>
<dbReference type="EMBL" id="VORB01000008">
    <property type="protein sequence ID" value="TXC77093.1"/>
    <property type="molecule type" value="Genomic_DNA"/>
</dbReference>
<keyword evidence="19" id="KW-1185">Reference proteome</keyword>
<dbReference type="Gene3D" id="4.10.860.10">
    <property type="entry name" value="UVR domain"/>
    <property type="match status" value="1"/>
</dbReference>
<comment type="function">
    <text evidence="13">The UvrABC repair system catalyzes the recognition and processing of DNA lesions. A damage recognition complex composed of 2 UvrA and 2 UvrB subunits scans DNA for abnormalities. Upon binding of the UvrA(2)B(2) complex to a putative damaged site, the DNA wraps around one UvrB monomer. DNA wrap is dependent on ATP binding by UvrB and probably causes local melting of the DNA helix, facilitating insertion of UvrB beta-hairpin between the DNA strands. Then UvrB probes one DNA strand for the presence of a lesion. If a lesion is found the UvrA subunits dissociate and the UvrB-DNA preincision complex is formed. This complex is subsequently bound by UvrC and the second UvrB is released. If no lesion is found, the DNA wraps around the other UvrB subunit that will check the other stand for damage.</text>
</comment>
<dbReference type="Pfam" id="PF00271">
    <property type="entry name" value="Helicase_C"/>
    <property type="match status" value="1"/>
</dbReference>
<accession>A0A5C6UUP0</accession>
<keyword evidence="9 13" id="KW-0234">DNA repair</keyword>
<dbReference type="InterPro" id="IPR014001">
    <property type="entry name" value="Helicase_ATP-bd"/>
</dbReference>